<gene>
    <name evidence="14" type="ORF">WICMUC_005480</name>
</gene>
<keyword evidence="15" id="KW-1185">Reference proteome</keyword>
<name>A0A9P8T560_9ASCO</name>
<accession>A0A9P8T560</accession>
<dbReference type="AlphaFoldDB" id="A0A9P8T560"/>
<feature type="domain" description="RNA polymerase III Rpc82 C -terminal" evidence="11">
    <location>
        <begin position="152"/>
        <end position="419"/>
    </location>
</feature>
<feature type="domain" description="RNA polymerase III subunit RPC82-related helix-turn-helix" evidence="12">
    <location>
        <begin position="15"/>
        <end position="75"/>
    </location>
</feature>
<dbReference type="Pfam" id="PF08221">
    <property type="entry name" value="HTH_9"/>
    <property type="match status" value="1"/>
</dbReference>
<feature type="region of interest" description="Disordered" evidence="10">
    <location>
        <begin position="333"/>
        <end position="358"/>
    </location>
</feature>
<dbReference type="PANTHER" id="PTHR12949:SF0">
    <property type="entry name" value="DNA-DIRECTED RNA POLYMERASE III SUBUNIT RPC3"/>
    <property type="match status" value="1"/>
</dbReference>
<evidence type="ECO:0000256" key="4">
    <source>
        <dbReference type="ARBA" id="ARBA00016689"/>
    </source>
</evidence>
<dbReference type="InterPro" id="IPR039748">
    <property type="entry name" value="RPC3"/>
</dbReference>
<dbReference type="SUPFAM" id="SSF46785">
    <property type="entry name" value="Winged helix' DNA-binding domain"/>
    <property type="match status" value="1"/>
</dbReference>
<evidence type="ECO:0000256" key="7">
    <source>
        <dbReference type="ARBA" id="ARBA00023242"/>
    </source>
</evidence>
<dbReference type="OrthoDB" id="272392at2759"/>
<proteinExistence type="inferred from homology"/>
<dbReference type="EMBL" id="JAEUBF010001406">
    <property type="protein sequence ID" value="KAH3666663.1"/>
    <property type="molecule type" value="Genomic_DNA"/>
</dbReference>
<evidence type="ECO:0000313" key="14">
    <source>
        <dbReference type="EMBL" id="KAH3666663.1"/>
    </source>
</evidence>
<comment type="subcellular location">
    <subcellularLocation>
        <location evidence="1 9">Nucleus</location>
    </subcellularLocation>
</comment>
<dbReference type="InterPro" id="IPR055207">
    <property type="entry name" value="POLR3C_WHD"/>
</dbReference>
<dbReference type="InterPro" id="IPR036390">
    <property type="entry name" value="WH_DNA-bd_sf"/>
</dbReference>
<organism evidence="14 15">
    <name type="scientific">Wickerhamomyces mucosus</name>
    <dbReference type="NCBI Taxonomy" id="1378264"/>
    <lineage>
        <taxon>Eukaryota</taxon>
        <taxon>Fungi</taxon>
        <taxon>Dikarya</taxon>
        <taxon>Ascomycota</taxon>
        <taxon>Saccharomycotina</taxon>
        <taxon>Saccharomycetes</taxon>
        <taxon>Phaffomycetales</taxon>
        <taxon>Wickerhamomycetaceae</taxon>
        <taxon>Wickerhamomyces</taxon>
    </lineage>
</organism>
<feature type="domain" description="DNA-directed RNA polymerase III subunit RPC3 winged-helix" evidence="13">
    <location>
        <begin position="426"/>
        <end position="500"/>
    </location>
</feature>
<dbReference type="GO" id="GO:0006351">
    <property type="term" value="P:DNA-templated transcription"/>
    <property type="evidence" value="ECO:0007669"/>
    <property type="project" value="InterPro"/>
</dbReference>
<evidence type="ECO:0000256" key="3">
    <source>
        <dbReference type="ARBA" id="ARBA00011206"/>
    </source>
</evidence>
<reference evidence="14" key="1">
    <citation type="journal article" date="2021" name="Open Biol.">
        <title>Shared evolutionary footprints suggest mitochondrial oxidative damage underlies multiple complex I losses in fungi.</title>
        <authorList>
            <person name="Schikora-Tamarit M.A."/>
            <person name="Marcet-Houben M."/>
            <person name="Nosek J."/>
            <person name="Gabaldon T."/>
        </authorList>
    </citation>
    <scope>NUCLEOTIDE SEQUENCE</scope>
    <source>
        <strain evidence="14">CBS6341</strain>
    </source>
</reference>
<dbReference type="Proteomes" id="UP000769528">
    <property type="component" value="Unassembled WGS sequence"/>
</dbReference>
<dbReference type="Pfam" id="PF05645">
    <property type="entry name" value="RNA_pol_Rpc82"/>
    <property type="match status" value="1"/>
</dbReference>
<evidence type="ECO:0000259" key="13">
    <source>
        <dbReference type="Pfam" id="PF22536"/>
    </source>
</evidence>
<dbReference type="Pfam" id="PF22536">
    <property type="entry name" value="WHD_POLR3C"/>
    <property type="match status" value="1"/>
</dbReference>
<evidence type="ECO:0000256" key="6">
    <source>
        <dbReference type="ARBA" id="ARBA00023163"/>
    </source>
</evidence>
<evidence type="ECO:0000259" key="12">
    <source>
        <dbReference type="Pfam" id="PF08221"/>
    </source>
</evidence>
<keyword evidence="5 9" id="KW-0240">DNA-directed RNA polymerase</keyword>
<evidence type="ECO:0000256" key="5">
    <source>
        <dbReference type="ARBA" id="ARBA00022478"/>
    </source>
</evidence>
<keyword evidence="7 9" id="KW-0539">Nucleus</keyword>
<evidence type="ECO:0000313" key="15">
    <source>
        <dbReference type="Proteomes" id="UP000769528"/>
    </source>
</evidence>
<evidence type="ECO:0000256" key="9">
    <source>
        <dbReference type="RuleBase" id="RU367076"/>
    </source>
</evidence>
<evidence type="ECO:0000256" key="1">
    <source>
        <dbReference type="ARBA" id="ARBA00004123"/>
    </source>
</evidence>
<comment type="caution">
    <text evidence="14">The sequence shown here is derived from an EMBL/GenBank/DDBJ whole genome shotgun (WGS) entry which is preliminary data.</text>
</comment>
<dbReference type="GO" id="GO:0005666">
    <property type="term" value="C:RNA polymerase III complex"/>
    <property type="evidence" value="ECO:0007669"/>
    <property type="project" value="UniProtKB-UniRule"/>
</dbReference>
<dbReference type="InterPro" id="IPR013197">
    <property type="entry name" value="RNA_pol_III_RPC82-rel_HTH"/>
</dbReference>
<sequence>MSLPVSSKTQSSESFLYTGIVESFLGKRAALVISTLISYGRLNIKELSKRSSLSSVLVKKTLVSLIELGCISTWEEKTYKSEITYYSFREEGVLILHYSGEIIAHIDKTYSNDSTTQIVQSFLSLGNLTISEYIQSIGIEDKESIVNIEKCFTTLVNDKFLVPIQRTHFNSVEDIWLQTYRKAYSKIPKTSTLSELKRTAEAKSTARLEFLNILNFEPDTLFIMDKVTTYQKVNPNISLGFNFKRFLKSTRSSQLTKFCSHRVGKITSIIYKYALKVTEKNSPDVINLFHQIGITNEEIHNKAEYEPKPSQLFSAKDVLKVLPKEVILKETILNGPPKRRQSNDNQPPSSKRVKLENGYKIPEVDMGSDQDEDDVLDDNNDFVAIDAHLRILANSSVSFLKKTNSGLYYVPYPDVMSNLKRNVYDTVLSSTLGAPCARILRCVRDNRLVSEKLINSTALLKEKDARSLTAQLVKFNFLQIQEIPKSADRAASKSVFLFRINENHSSDFIKNNVCWNMGQQLEKISILRAENQALISKINRDDVKGKESQYLLPSEVTQLKELNEKELNFSIKIQRLASIWEVFKFY</sequence>
<evidence type="ECO:0000259" key="11">
    <source>
        <dbReference type="Pfam" id="PF05645"/>
    </source>
</evidence>
<dbReference type="InterPro" id="IPR036388">
    <property type="entry name" value="WH-like_DNA-bd_sf"/>
</dbReference>
<protein>
    <recommendedName>
        <fullName evidence="4 9">DNA-directed RNA polymerase III subunit RPC3</fullName>
        <shortName evidence="9">RNA polymerase III subunit C3</shortName>
    </recommendedName>
</protein>
<dbReference type="Gene3D" id="1.10.10.10">
    <property type="entry name" value="Winged helix-like DNA-binding domain superfamily/Winged helix DNA-binding domain"/>
    <property type="match status" value="2"/>
</dbReference>
<dbReference type="Pfam" id="PF20912">
    <property type="entry name" value="RPC3_helical"/>
    <property type="match status" value="1"/>
</dbReference>
<evidence type="ECO:0000256" key="8">
    <source>
        <dbReference type="ARBA" id="ARBA00025127"/>
    </source>
</evidence>
<comment type="function">
    <text evidence="8 9">DNA-dependent RNA polymerase catalyzes the transcription of DNA into RNA using the four ribonucleoside triphosphates as substrates. Specific core component of RNA polymerase III which synthesizes small RNAs, such as 5S rRNA and tRNAs.</text>
</comment>
<keyword evidence="6 9" id="KW-0804">Transcription</keyword>
<dbReference type="PANTHER" id="PTHR12949">
    <property type="entry name" value="RNA POLYMERASE III DNA DIRECTED -RELATED"/>
    <property type="match status" value="1"/>
</dbReference>
<dbReference type="GO" id="GO:0003697">
    <property type="term" value="F:single-stranded DNA binding"/>
    <property type="evidence" value="ECO:0007669"/>
    <property type="project" value="UniProtKB-UniRule"/>
</dbReference>
<evidence type="ECO:0000256" key="10">
    <source>
        <dbReference type="SAM" id="MobiDB-lite"/>
    </source>
</evidence>
<reference evidence="14" key="2">
    <citation type="submission" date="2021-01" db="EMBL/GenBank/DDBJ databases">
        <authorList>
            <person name="Schikora-Tamarit M.A."/>
        </authorList>
    </citation>
    <scope>NUCLEOTIDE SEQUENCE</scope>
    <source>
        <strain evidence="14">CBS6341</strain>
    </source>
</reference>
<comment type="subunit">
    <text evidence="3 9">Component of the RNA polymerase III (Pol III) complex consisting of 17 subunits.</text>
</comment>
<dbReference type="InterPro" id="IPR008806">
    <property type="entry name" value="RNA_pol_III_Rpc82_C"/>
</dbReference>
<evidence type="ECO:0000256" key="2">
    <source>
        <dbReference type="ARBA" id="ARBA00006835"/>
    </source>
</evidence>
<comment type="similarity">
    <text evidence="2 9">Belongs to the RNA polymerase beta chain family.</text>
</comment>